<dbReference type="InterPro" id="IPR051340">
    <property type="entry name" value="Haloalkane_dehalogenase"/>
</dbReference>
<dbReference type="PANTHER" id="PTHR42977:SF1">
    <property type="entry name" value="BLR6576 PROTEIN"/>
    <property type="match status" value="1"/>
</dbReference>
<organism evidence="2 3">
    <name type="scientific">Paraburkholderia caledonica</name>
    <dbReference type="NCBI Taxonomy" id="134536"/>
    <lineage>
        <taxon>Bacteria</taxon>
        <taxon>Pseudomonadati</taxon>
        <taxon>Pseudomonadota</taxon>
        <taxon>Betaproteobacteria</taxon>
        <taxon>Burkholderiales</taxon>
        <taxon>Burkholderiaceae</taxon>
        <taxon>Paraburkholderia</taxon>
    </lineage>
</organism>
<dbReference type="InterPro" id="IPR000639">
    <property type="entry name" value="Epox_hydrolase-like"/>
</dbReference>
<evidence type="ECO:0000259" key="1">
    <source>
        <dbReference type="Pfam" id="PF00561"/>
    </source>
</evidence>
<dbReference type="AlphaFoldDB" id="A0AB73IFL2"/>
<evidence type="ECO:0000313" key="3">
    <source>
        <dbReference type="Proteomes" id="UP001229486"/>
    </source>
</evidence>
<proteinExistence type="predicted"/>
<dbReference type="PRINTS" id="PR00412">
    <property type="entry name" value="EPOXHYDRLASE"/>
</dbReference>
<feature type="domain" description="AB hydrolase-1" evidence="1">
    <location>
        <begin position="31"/>
        <end position="274"/>
    </location>
</feature>
<dbReference type="RefSeq" id="WP_392394021.1">
    <property type="nucleotide sequence ID" value="NZ_JAURTK010000003.1"/>
</dbReference>
<reference evidence="2" key="1">
    <citation type="submission" date="2023-07" db="EMBL/GenBank/DDBJ databases">
        <title>Sorghum-associated microbial communities from plants grown in Nebraska, USA.</title>
        <authorList>
            <person name="Schachtman D."/>
        </authorList>
    </citation>
    <scope>NUCLEOTIDE SEQUENCE</scope>
    <source>
        <strain evidence="2">DS1061</strain>
    </source>
</reference>
<dbReference type="EMBL" id="JAURTK010000003">
    <property type="protein sequence ID" value="MDP9647909.1"/>
    <property type="molecule type" value="Genomic_DNA"/>
</dbReference>
<comment type="caution">
    <text evidence="2">The sequence shown here is derived from an EMBL/GenBank/DDBJ whole genome shotgun (WGS) entry which is preliminary data.</text>
</comment>
<evidence type="ECO:0000313" key="2">
    <source>
        <dbReference type="EMBL" id="MDP9647909.1"/>
    </source>
</evidence>
<gene>
    <name evidence="2" type="ORF">J2793_003355</name>
</gene>
<dbReference type="PANTHER" id="PTHR42977">
    <property type="entry name" value="HYDROLASE-RELATED"/>
    <property type="match status" value="1"/>
</dbReference>
<dbReference type="Gene3D" id="3.40.50.1820">
    <property type="entry name" value="alpha/beta hydrolase"/>
    <property type="match status" value="1"/>
</dbReference>
<dbReference type="GO" id="GO:0004301">
    <property type="term" value="F:epoxide hydrolase activity"/>
    <property type="evidence" value="ECO:0007669"/>
    <property type="project" value="TreeGrafter"/>
</dbReference>
<dbReference type="Pfam" id="PF00561">
    <property type="entry name" value="Abhydrolase_1"/>
    <property type="match status" value="1"/>
</dbReference>
<name>A0AB73IFL2_9BURK</name>
<protein>
    <submittedName>
        <fullName evidence="2">Pimeloyl-ACP methyl ester carboxylesterase</fullName>
    </submittedName>
</protein>
<dbReference type="Proteomes" id="UP001229486">
    <property type="component" value="Unassembled WGS sequence"/>
</dbReference>
<sequence>MDATRRTFRYPTVSIDGVDIFYREAGPKDAPTVLLLHGFPSSSRMYEPLMPFLAREFHLVAPDYPGFGNSEAPSPDRYTYTFDNLARSMEQFTDALKLDRYVLFMADYGGPVGFRLAMARPEKVTGIVVQNAVAHEEGLGPLWETRKAFWKDRAQHEERLWLNLASPDALKLRHVGTSPDPQRYDPDNWHEEQHFLARPGQAAIQTDLFYDYRTNLESYPRWQAWLREHQPPTLVTWGKYDPSFTVSGAHAYRRDVPDAEVHVLDAGHFALEEASDEIAALTLDFLRRVHRTA</sequence>
<accession>A0AB73IFL2</accession>
<dbReference type="InterPro" id="IPR029058">
    <property type="entry name" value="AB_hydrolase_fold"/>
</dbReference>
<dbReference type="SUPFAM" id="SSF53474">
    <property type="entry name" value="alpha/beta-Hydrolases"/>
    <property type="match status" value="1"/>
</dbReference>
<dbReference type="InterPro" id="IPR000073">
    <property type="entry name" value="AB_hydrolase_1"/>
</dbReference>